<gene>
    <name evidence="2" type="ORF">EVOR1521_LOCUS24941</name>
</gene>
<sequence length="266" mass="29312">MAWAAWLLLASANLAAGIHQASPWELRLAALTDLVHLGHRQGSFVKNLDYKLKLRICSAYPADAPVQVDLNEVTIRKALEYKSCFEYTGDMRSGDNVNFKVAGLGSGSFTIDDLPKEDAVLVLVVRRHDKASMAVSFTSHVFARLSGPQVALLDTFQGSSDSVVEIQQKEEDKTETLRYNSVMALDEGSYKVTLHDRDSKQEYPLEAESDEAYVIIRCGVDSEVLRSYKEELILYPASADDKDAKAAAYPMAISWALLLALVYGAG</sequence>
<dbReference type="AlphaFoldDB" id="A0AA36J957"/>
<protein>
    <submittedName>
        <fullName evidence="2">Uncharacterized protein</fullName>
    </submittedName>
</protein>
<organism evidence="2 3">
    <name type="scientific">Effrenium voratum</name>
    <dbReference type="NCBI Taxonomy" id="2562239"/>
    <lineage>
        <taxon>Eukaryota</taxon>
        <taxon>Sar</taxon>
        <taxon>Alveolata</taxon>
        <taxon>Dinophyceae</taxon>
        <taxon>Suessiales</taxon>
        <taxon>Symbiodiniaceae</taxon>
        <taxon>Effrenium</taxon>
    </lineage>
</organism>
<evidence type="ECO:0000313" key="2">
    <source>
        <dbReference type="EMBL" id="CAJ1401905.1"/>
    </source>
</evidence>
<comment type="caution">
    <text evidence="2">The sequence shown here is derived from an EMBL/GenBank/DDBJ whole genome shotgun (WGS) entry which is preliminary data.</text>
</comment>
<feature type="signal peptide" evidence="1">
    <location>
        <begin position="1"/>
        <end position="17"/>
    </location>
</feature>
<accession>A0AA36J957</accession>
<keyword evidence="3" id="KW-1185">Reference proteome</keyword>
<evidence type="ECO:0000313" key="3">
    <source>
        <dbReference type="Proteomes" id="UP001178507"/>
    </source>
</evidence>
<dbReference type="EMBL" id="CAUJNA010003434">
    <property type="protein sequence ID" value="CAJ1401905.1"/>
    <property type="molecule type" value="Genomic_DNA"/>
</dbReference>
<feature type="chain" id="PRO_5041224836" evidence="1">
    <location>
        <begin position="18"/>
        <end position="266"/>
    </location>
</feature>
<proteinExistence type="predicted"/>
<reference evidence="2" key="1">
    <citation type="submission" date="2023-08" db="EMBL/GenBank/DDBJ databases">
        <authorList>
            <person name="Chen Y."/>
            <person name="Shah S."/>
            <person name="Dougan E. K."/>
            <person name="Thang M."/>
            <person name="Chan C."/>
        </authorList>
    </citation>
    <scope>NUCLEOTIDE SEQUENCE</scope>
</reference>
<dbReference type="Proteomes" id="UP001178507">
    <property type="component" value="Unassembled WGS sequence"/>
</dbReference>
<name>A0AA36J957_9DINO</name>
<evidence type="ECO:0000256" key="1">
    <source>
        <dbReference type="SAM" id="SignalP"/>
    </source>
</evidence>
<keyword evidence="1" id="KW-0732">Signal</keyword>